<evidence type="ECO:0000256" key="1">
    <source>
        <dbReference type="SAM" id="Coils"/>
    </source>
</evidence>
<feature type="coiled-coil region" evidence="1">
    <location>
        <begin position="58"/>
        <end position="95"/>
    </location>
</feature>
<organism evidence="2 3">
    <name type="scientific">Lachnoanaerobaculum orale</name>
    <dbReference type="NCBI Taxonomy" id="979627"/>
    <lineage>
        <taxon>Bacteria</taxon>
        <taxon>Bacillati</taxon>
        <taxon>Bacillota</taxon>
        <taxon>Clostridia</taxon>
        <taxon>Lachnospirales</taxon>
        <taxon>Lachnospiraceae</taxon>
        <taxon>Lachnoanaerobaculum</taxon>
    </lineage>
</organism>
<reference evidence="2 3" key="1">
    <citation type="submission" date="2018-11" db="EMBL/GenBank/DDBJ databases">
        <title>Genome sequencing of Lachnoanaerobaculum orale DSM 24553T.</title>
        <authorList>
            <person name="Kook J.-K."/>
            <person name="Park S.-N."/>
            <person name="Lim Y.K."/>
        </authorList>
    </citation>
    <scope>NUCLEOTIDE SEQUENCE [LARGE SCALE GENOMIC DNA]</scope>
    <source>
        <strain evidence="2 3">DSM 24553</strain>
    </source>
</reference>
<evidence type="ECO:0000313" key="3">
    <source>
        <dbReference type="Proteomes" id="UP000276982"/>
    </source>
</evidence>
<evidence type="ECO:0000313" key="2">
    <source>
        <dbReference type="EMBL" id="RRJ15516.1"/>
    </source>
</evidence>
<gene>
    <name evidence="2" type="ORF">EHW90_00255</name>
</gene>
<sequence>MKYTILYRSNGDVLAVVSEQSDLEALKIGTFEVPDGHIIDSIDTSKEEHTAVSHATPMADIAKLMAEVEATKQHLEELNRKRSEETEEMRKAILANATMMATLAPPEEGEEDEG</sequence>
<dbReference type="RefSeq" id="WP_124950297.1">
    <property type="nucleotide sequence ID" value="NZ_RRCM01000001.1"/>
</dbReference>
<dbReference type="AlphaFoldDB" id="A0A3P3Q2R6"/>
<keyword evidence="3" id="KW-1185">Reference proteome</keyword>
<keyword evidence="1" id="KW-0175">Coiled coil</keyword>
<protein>
    <submittedName>
        <fullName evidence="2">Uncharacterized protein</fullName>
    </submittedName>
</protein>
<dbReference type="EMBL" id="RRCM01000001">
    <property type="protein sequence ID" value="RRJ15516.1"/>
    <property type="molecule type" value="Genomic_DNA"/>
</dbReference>
<name>A0A3P3Q2R6_9FIRM</name>
<comment type="caution">
    <text evidence="2">The sequence shown here is derived from an EMBL/GenBank/DDBJ whole genome shotgun (WGS) entry which is preliminary data.</text>
</comment>
<proteinExistence type="predicted"/>
<accession>A0A3P3Q2R6</accession>
<dbReference type="Proteomes" id="UP000276982">
    <property type="component" value="Unassembled WGS sequence"/>
</dbReference>